<keyword evidence="2" id="KW-1185">Reference proteome</keyword>
<evidence type="ECO:0000313" key="3">
    <source>
        <dbReference type="WBParaSite" id="ACRNAN_scaffold7069.g12257.t1"/>
    </source>
</evidence>
<dbReference type="Proteomes" id="UP000887540">
    <property type="component" value="Unplaced"/>
</dbReference>
<keyword evidence="1" id="KW-0732">Signal</keyword>
<name>A0A914EDK9_9BILA</name>
<feature type="signal peptide" evidence="1">
    <location>
        <begin position="1"/>
        <end position="20"/>
    </location>
</feature>
<dbReference type="WBParaSite" id="ACRNAN_scaffold7069.g12257.t1">
    <property type="protein sequence ID" value="ACRNAN_scaffold7069.g12257.t1"/>
    <property type="gene ID" value="ACRNAN_scaffold7069.g12257"/>
</dbReference>
<dbReference type="AlphaFoldDB" id="A0A914EDK9"/>
<organism evidence="2 3">
    <name type="scientific">Acrobeloides nanus</name>
    <dbReference type="NCBI Taxonomy" id="290746"/>
    <lineage>
        <taxon>Eukaryota</taxon>
        <taxon>Metazoa</taxon>
        <taxon>Ecdysozoa</taxon>
        <taxon>Nematoda</taxon>
        <taxon>Chromadorea</taxon>
        <taxon>Rhabditida</taxon>
        <taxon>Tylenchina</taxon>
        <taxon>Cephalobomorpha</taxon>
        <taxon>Cephaloboidea</taxon>
        <taxon>Cephalobidae</taxon>
        <taxon>Acrobeloides</taxon>
    </lineage>
</organism>
<evidence type="ECO:0000256" key="1">
    <source>
        <dbReference type="SAM" id="SignalP"/>
    </source>
</evidence>
<sequence length="210" mass="22115">MPSIMLRLFLTLITFSSAKACGGSGTNNQIYTNPTFQLSFNPPAAWTYPDSSAPMTLDYFPGQPLLQTQAQSNAIGGLTSSMISALSSANINTLGLTITATYTAPTVNDCVKVISGTIMDTAIGAVIGIEEAGAITQLATVGTTAITTMNCAERSYTGTTFTYVPFIQMATIQVQGLVASGYTLQSVANALQAMLNLNYSARFIQAITYK</sequence>
<proteinExistence type="predicted"/>
<accession>A0A914EDK9</accession>
<feature type="chain" id="PRO_5038054633" evidence="1">
    <location>
        <begin position="21"/>
        <end position="210"/>
    </location>
</feature>
<reference evidence="3" key="1">
    <citation type="submission" date="2022-11" db="UniProtKB">
        <authorList>
            <consortium name="WormBaseParasite"/>
        </authorList>
    </citation>
    <scope>IDENTIFICATION</scope>
</reference>
<protein>
    <submittedName>
        <fullName evidence="3">Uncharacterized protein</fullName>
    </submittedName>
</protein>
<evidence type="ECO:0000313" key="2">
    <source>
        <dbReference type="Proteomes" id="UP000887540"/>
    </source>
</evidence>